<proteinExistence type="predicted"/>
<name>A0A0M9UBM0_9CHLR</name>
<comment type="caution">
    <text evidence="1">The sequence shown here is derived from an EMBL/GenBank/DDBJ whole genome shotgun (WGS) entry which is preliminary data.</text>
</comment>
<sequence length="50" mass="6005">MLFIGVYTQSAQRYERMSWHLLHYSTSRDKGRRDSAIFDERLLPFSLLLV</sequence>
<keyword evidence="2" id="KW-1185">Reference proteome</keyword>
<gene>
    <name evidence="1" type="ORF">ARMA_0340</name>
</gene>
<reference evidence="2" key="2">
    <citation type="submission" date="2015-08" db="EMBL/GenBank/DDBJ databases">
        <title>Draft Genome Sequence of a Heterotrophic Facultative Anaerobic Bacterium Ardenticatena maritima Strain 110S.</title>
        <authorList>
            <person name="Kawaichi S."/>
            <person name="Yoshida T."/>
            <person name="Sako Y."/>
            <person name="Nakamura R."/>
        </authorList>
    </citation>
    <scope>NUCLEOTIDE SEQUENCE [LARGE SCALE GENOMIC DNA]</scope>
    <source>
        <strain evidence="2">110S</strain>
    </source>
</reference>
<reference evidence="1 2" key="1">
    <citation type="journal article" date="2015" name="Genome Announc.">
        <title>Draft Genome Sequence of a Heterotrophic Facultative Anaerobic Thermophilic Bacterium, Ardenticatena maritima Strain 110ST.</title>
        <authorList>
            <person name="Kawaichi S."/>
            <person name="Yoshida T."/>
            <person name="Sako Y."/>
            <person name="Nakamura R."/>
        </authorList>
    </citation>
    <scope>NUCLEOTIDE SEQUENCE [LARGE SCALE GENOMIC DNA]</scope>
    <source>
        <strain evidence="1 2">110S</strain>
    </source>
</reference>
<dbReference type="InParanoid" id="A0A0M9UBM0"/>
<dbReference type="AlphaFoldDB" id="A0A0M9UBM0"/>
<organism evidence="1 2">
    <name type="scientific">Ardenticatena maritima</name>
    <dbReference type="NCBI Taxonomy" id="872965"/>
    <lineage>
        <taxon>Bacteria</taxon>
        <taxon>Bacillati</taxon>
        <taxon>Chloroflexota</taxon>
        <taxon>Ardenticatenia</taxon>
        <taxon>Ardenticatenales</taxon>
        <taxon>Ardenticatenaceae</taxon>
        <taxon>Ardenticatena</taxon>
    </lineage>
</organism>
<dbReference type="EMBL" id="BBZA01000018">
    <property type="protein sequence ID" value="GAP61917.1"/>
    <property type="molecule type" value="Genomic_DNA"/>
</dbReference>
<dbReference type="Proteomes" id="UP000037784">
    <property type="component" value="Unassembled WGS sequence"/>
</dbReference>
<evidence type="ECO:0000313" key="1">
    <source>
        <dbReference type="EMBL" id="GAP61917.1"/>
    </source>
</evidence>
<accession>A0A0M9UBM0</accession>
<evidence type="ECO:0000313" key="2">
    <source>
        <dbReference type="Proteomes" id="UP000037784"/>
    </source>
</evidence>
<protein>
    <submittedName>
        <fullName evidence="1">Uncharacterized protein</fullName>
    </submittedName>
</protein>